<dbReference type="OrthoDB" id="435520at2759"/>
<protein>
    <submittedName>
        <fullName evidence="3">Alpha/beta-hydrolase</fullName>
    </submittedName>
</protein>
<dbReference type="SUPFAM" id="SSF53474">
    <property type="entry name" value="alpha/beta-Hydrolases"/>
    <property type="match status" value="1"/>
</dbReference>
<accession>A0A9P4UTS4</accession>
<evidence type="ECO:0000313" key="4">
    <source>
        <dbReference type="Proteomes" id="UP000799441"/>
    </source>
</evidence>
<dbReference type="Pfam" id="PF00561">
    <property type="entry name" value="Abhydrolase_1"/>
    <property type="match status" value="1"/>
</dbReference>
<comment type="caution">
    <text evidence="3">The sequence shown here is derived from an EMBL/GenBank/DDBJ whole genome shotgun (WGS) entry which is preliminary data.</text>
</comment>
<dbReference type="InterPro" id="IPR029058">
    <property type="entry name" value="AB_hydrolase_fold"/>
</dbReference>
<dbReference type="InterPro" id="IPR000073">
    <property type="entry name" value="AB_hydrolase_1"/>
</dbReference>
<dbReference type="Gene3D" id="3.40.50.1820">
    <property type="entry name" value="alpha/beta hydrolase"/>
    <property type="match status" value="1"/>
</dbReference>
<feature type="non-terminal residue" evidence="3">
    <location>
        <position position="1"/>
    </location>
</feature>
<keyword evidence="4" id="KW-1185">Reference proteome</keyword>
<dbReference type="EMBL" id="MU003769">
    <property type="protein sequence ID" value="KAF2725041.1"/>
    <property type="molecule type" value="Genomic_DNA"/>
</dbReference>
<name>A0A9P4UTS4_9PEZI</name>
<dbReference type="AlphaFoldDB" id="A0A9P4UTS4"/>
<dbReference type="PANTHER" id="PTHR43433">
    <property type="entry name" value="HYDROLASE, ALPHA/BETA FOLD FAMILY PROTEIN"/>
    <property type="match status" value="1"/>
</dbReference>
<evidence type="ECO:0000313" key="3">
    <source>
        <dbReference type="EMBL" id="KAF2725041.1"/>
    </source>
</evidence>
<proteinExistence type="predicted"/>
<sequence length="371" mass="41029">QRDMIEEEVVSRLRAPRLNCKVRDALSGRVISFSEVGDPEGNAILMCTGLGLTRYVSELFHELAIALHIRIITIERPGIGASEAHSPYDATGPLAWPNDVRTVCHHIGVRKFSILAHSAGAAYGMAVALTLPQMVRGKVHLMAPWIPPSQLEGLNAEAVGSRVGRSQRILRKLPTPVIRMANLPMVNAAAASMKPLKPSKTSRRQKRAYDDVSNSPQSQSSRSRHPGIRHSMILMDHYLPNNCPYDLTTGHPLISGNRADPVARAAWSRRMAQRTWELAITDGNPAVDLLVCIERDRKVGFSFFDVPLDIVITHGSEDTRIPLEHVRWLAENLNRRNRCELRVLDGQGHSLMADSAIVSSVLAEIAAAWDR</sequence>
<organism evidence="3 4">
    <name type="scientific">Polychaeton citri CBS 116435</name>
    <dbReference type="NCBI Taxonomy" id="1314669"/>
    <lineage>
        <taxon>Eukaryota</taxon>
        <taxon>Fungi</taxon>
        <taxon>Dikarya</taxon>
        <taxon>Ascomycota</taxon>
        <taxon>Pezizomycotina</taxon>
        <taxon>Dothideomycetes</taxon>
        <taxon>Dothideomycetidae</taxon>
        <taxon>Capnodiales</taxon>
        <taxon>Capnodiaceae</taxon>
        <taxon>Polychaeton</taxon>
    </lineage>
</organism>
<feature type="domain" description="AB hydrolase-1" evidence="2">
    <location>
        <begin position="42"/>
        <end position="151"/>
    </location>
</feature>
<dbReference type="PANTHER" id="PTHR43433:SF10">
    <property type="entry name" value="AB HYDROLASE-1 DOMAIN-CONTAINING PROTEIN"/>
    <property type="match status" value="1"/>
</dbReference>
<dbReference type="InterPro" id="IPR050471">
    <property type="entry name" value="AB_hydrolase"/>
</dbReference>
<gene>
    <name evidence="3" type="ORF">K431DRAFT_216394</name>
</gene>
<evidence type="ECO:0000259" key="2">
    <source>
        <dbReference type="Pfam" id="PF00561"/>
    </source>
</evidence>
<feature type="region of interest" description="Disordered" evidence="1">
    <location>
        <begin position="191"/>
        <end position="226"/>
    </location>
</feature>
<reference evidence="3" key="1">
    <citation type="journal article" date="2020" name="Stud. Mycol.">
        <title>101 Dothideomycetes genomes: a test case for predicting lifestyles and emergence of pathogens.</title>
        <authorList>
            <person name="Haridas S."/>
            <person name="Albert R."/>
            <person name="Binder M."/>
            <person name="Bloem J."/>
            <person name="Labutti K."/>
            <person name="Salamov A."/>
            <person name="Andreopoulos B."/>
            <person name="Baker S."/>
            <person name="Barry K."/>
            <person name="Bills G."/>
            <person name="Bluhm B."/>
            <person name="Cannon C."/>
            <person name="Castanera R."/>
            <person name="Culley D."/>
            <person name="Daum C."/>
            <person name="Ezra D."/>
            <person name="Gonzalez J."/>
            <person name="Henrissat B."/>
            <person name="Kuo A."/>
            <person name="Liang C."/>
            <person name="Lipzen A."/>
            <person name="Lutzoni F."/>
            <person name="Magnuson J."/>
            <person name="Mondo S."/>
            <person name="Nolan M."/>
            <person name="Ohm R."/>
            <person name="Pangilinan J."/>
            <person name="Park H.-J."/>
            <person name="Ramirez L."/>
            <person name="Alfaro M."/>
            <person name="Sun H."/>
            <person name="Tritt A."/>
            <person name="Yoshinaga Y."/>
            <person name="Zwiers L.-H."/>
            <person name="Turgeon B."/>
            <person name="Goodwin S."/>
            <person name="Spatafora J."/>
            <person name="Crous P."/>
            <person name="Grigoriev I."/>
        </authorList>
    </citation>
    <scope>NUCLEOTIDE SEQUENCE</scope>
    <source>
        <strain evidence="3">CBS 116435</strain>
    </source>
</reference>
<evidence type="ECO:0000256" key="1">
    <source>
        <dbReference type="SAM" id="MobiDB-lite"/>
    </source>
</evidence>
<dbReference type="Proteomes" id="UP000799441">
    <property type="component" value="Unassembled WGS sequence"/>
</dbReference>